<comment type="caution">
    <text evidence="4">The sequence shown here is derived from an EMBL/GenBank/DDBJ whole genome shotgun (WGS) entry which is preliminary data.</text>
</comment>
<evidence type="ECO:0000313" key="4">
    <source>
        <dbReference type="EMBL" id="KSU86540.1"/>
    </source>
</evidence>
<evidence type="ECO:0000259" key="3">
    <source>
        <dbReference type="Pfam" id="PF21537"/>
    </source>
</evidence>
<evidence type="ECO:0000256" key="1">
    <source>
        <dbReference type="SAM" id="Phobius"/>
    </source>
</evidence>
<keyword evidence="5" id="KW-1185">Reference proteome</keyword>
<keyword evidence="1" id="KW-1133">Transmembrane helix</keyword>
<dbReference type="Pfam" id="PF09323">
    <property type="entry name" value="DUF1980"/>
    <property type="match status" value="1"/>
</dbReference>
<keyword evidence="1" id="KW-0472">Membrane</keyword>
<dbReference type="Pfam" id="PF21537">
    <property type="entry name" value="DUF1980_C"/>
    <property type="match status" value="1"/>
</dbReference>
<dbReference type="NCBIfam" id="TIGR03943">
    <property type="entry name" value="TIGR03943 family putative permease subunit"/>
    <property type="match status" value="1"/>
</dbReference>
<evidence type="ECO:0008006" key="6">
    <source>
        <dbReference type="Google" id="ProtNLM"/>
    </source>
</evidence>
<dbReference type="Proteomes" id="UP000053681">
    <property type="component" value="Unassembled WGS sequence"/>
</dbReference>
<dbReference type="InterPro" id="IPR048493">
    <property type="entry name" value="DUF1980_N"/>
</dbReference>
<proteinExistence type="predicted"/>
<evidence type="ECO:0000313" key="5">
    <source>
        <dbReference type="Proteomes" id="UP000053681"/>
    </source>
</evidence>
<feature type="domain" description="DUF1980" evidence="2">
    <location>
        <begin position="2"/>
        <end position="113"/>
    </location>
</feature>
<reference evidence="4 5" key="1">
    <citation type="submission" date="2015-11" db="EMBL/GenBank/DDBJ databases">
        <title>Bacillus caseinolyticus sp nov.</title>
        <authorList>
            <person name="Dastager S.G."/>
            <person name="Mawlankar R."/>
        </authorList>
    </citation>
    <scope>NUCLEOTIDE SEQUENCE [LARGE SCALE GENOMIC DNA]</scope>
    <source>
        <strain evidence="4 5">SGD-V-76</strain>
    </source>
</reference>
<accession>A0A0V8JHV3</accession>
<name>A0A0V8JHV3_9BACI</name>
<feature type="transmembrane region" description="Helical" evidence="1">
    <location>
        <begin position="31"/>
        <end position="53"/>
    </location>
</feature>
<organism evidence="4 5">
    <name type="scientific">Priestia veravalensis</name>
    <dbReference type="NCBI Taxonomy" id="1414648"/>
    <lineage>
        <taxon>Bacteria</taxon>
        <taxon>Bacillati</taxon>
        <taxon>Bacillota</taxon>
        <taxon>Bacilli</taxon>
        <taxon>Bacillales</taxon>
        <taxon>Bacillaceae</taxon>
        <taxon>Priestia</taxon>
    </lineage>
</organism>
<dbReference type="PANTHER" id="PTHR40047:SF1">
    <property type="entry name" value="UPF0703 PROTEIN YCGQ"/>
    <property type="match status" value="1"/>
</dbReference>
<sequence>MIRILILIGFTFVFMHLHATGDISKYINMKYAWISYSTIFLLWFITIAAFIFYMKGDEHDHNHEDGCDCHSHSHAPRKRDKFLYLIYIVPIITALFLPISKLDSKIVEAKGFNFPIYEKNSPYDQHQFLEPDTSSFYGEEAYDKMIRKDLKQFGKSEKLNLEDTEFLNAMETIYNYPGEFTGKTIRLKGFLYHNDELPKNQYFLFRFGIIHCIADSGAFGMLIEFPDDVSFQNDDWVTVTGKIDTMYYQPFKKTLPMIKVTNVKKEQEPDDPYVYRNNQ</sequence>
<dbReference type="RefSeq" id="WP_025910308.1">
    <property type="nucleotide sequence ID" value="NZ_KQ758693.1"/>
</dbReference>
<dbReference type="AlphaFoldDB" id="A0A0V8JHV3"/>
<feature type="transmembrane region" description="Helical" evidence="1">
    <location>
        <begin position="82"/>
        <end position="100"/>
    </location>
</feature>
<dbReference type="PANTHER" id="PTHR40047">
    <property type="entry name" value="UPF0703 PROTEIN YCGQ"/>
    <property type="match status" value="1"/>
</dbReference>
<dbReference type="InterPro" id="IPR015402">
    <property type="entry name" value="DUF1980"/>
</dbReference>
<keyword evidence="1" id="KW-0812">Transmembrane</keyword>
<feature type="domain" description="DUF1980" evidence="3">
    <location>
        <begin position="137"/>
        <end position="276"/>
    </location>
</feature>
<dbReference type="InterPro" id="IPR052955">
    <property type="entry name" value="UPF0703_membrane_permease"/>
</dbReference>
<gene>
    <name evidence="4" type="ORF">AS180_18005</name>
</gene>
<dbReference type="EMBL" id="LNQP01000078">
    <property type="protein sequence ID" value="KSU86540.1"/>
    <property type="molecule type" value="Genomic_DNA"/>
</dbReference>
<evidence type="ECO:0000259" key="2">
    <source>
        <dbReference type="Pfam" id="PF09323"/>
    </source>
</evidence>
<protein>
    <recommendedName>
        <fullName evidence="6">TIGR03943 family protein</fullName>
    </recommendedName>
</protein>
<dbReference type="InterPro" id="IPR048447">
    <property type="entry name" value="DUF1980_C"/>
</dbReference>